<sequence>MSSNPREEEYAKWFQEGQSRAAEFTSLAQEGLAKFDETLRIIEEAGGEGVFERSPIELTSGSCVPFPAVNQVLKSFEAHYVPGKKECLAEFPKILAAAQGAQSISELAEKIGGNLLPTAVWIGYKAHESETIGKVLIMLEHLTSTLDPNMKEVRDGIEHISKQLAEIQSDRAPGKIFNNREHAYIERLAQIQVTTTRNPVPLQLVKKCS</sequence>
<evidence type="ECO:0000313" key="2">
    <source>
        <dbReference type="EMBL" id="KFD55710.1"/>
    </source>
</evidence>
<evidence type="ECO:0000313" key="3">
    <source>
        <dbReference type="EMBL" id="KFD67602.1"/>
    </source>
</evidence>
<dbReference type="Proteomes" id="UP000030758">
    <property type="component" value="Unassembled WGS sequence"/>
</dbReference>
<dbReference type="EMBL" id="KL363366">
    <property type="protein sequence ID" value="KFD46514.1"/>
    <property type="molecule type" value="Genomic_DNA"/>
</dbReference>
<evidence type="ECO:0000313" key="1">
    <source>
        <dbReference type="EMBL" id="KFD46514.1"/>
    </source>
</evidence>
<evidence type="ECO:0000313" key="4">
    <source>
        <dbReference type="Proteomes" id="UP000030764"/>
    </source>
</evidence>
<dbReference type="Proteomes" id="UP000030764">
    <property type="component" value="Unassembled WGS sequence"/>
</dbReference>
<dbReference type="EMBL" id="KL367513">
    <property type="protein sequence ID" value="KFD67602.1"/>
    <property type="molecule type" value="Genomic_DNA"/>
</dbReference>
<organism evidence="1 4">
    <name type="scientific">Trichuris suis</name>
    <name type="common">pig whipworm</name>
    <dbReference type="NCBI Taxonomy" id="68888"/>
    <lineage>
        <taxon>Eukaryota</taxon>
        <taxon>Metazoa</taxon>
        <taxon>Ecdysozoa</taxon>
        <taxon>Nematoda</taxon>
        <taxon>Enoplea</taxon>
        <taxon>Dorylaimia</taxon>
        <taxon>Trichinellida</taxon>
        <taxon>Trichuridae</taxon>
        <taxon>Trichuris</taxon>
    </lineage>
</organism>
<proteinExistence type="predicted"/>
<accession>A0A085LNG8</accession>
<protein>
    <submittedName>
        <fullName evidence="1">Uncharacterized protein</fullName>
    </submittedName>
</protein>
<dbReference type="EMBL" id="KL363198">
    <property type="protein sequence ID" value="KFD55710.1"/>
    <property type="molecule type" value="Genomic_DNA"/>
</dbReference>
<keyword evidence="4" id="KW-1185">Reference proteome</keyword>
<gene>
    <name evidence="2" type="ORF">M513_03458</name>
    <name evidence="1" type="ORF">M513_12599</name>
    <name evidence="3" type="ORF">M514_20279</name>
</gene>
<name>A0A085LNG8_9BILA</name>
<reference evidence="1 4" key="1">
    <citation type="journal article" date="2014" name="Nat. Genet.">
        <title>Genome and transcriptome of the porcine whipworm Trichuris suis.</title>
        <authorList>
            <person name="Jex A.R."/>
            <person name="Nejsum P."/>
            <person name="Schwarz E.M."/>
            <person name="Hu L."/>
            <person name="Young N.D."/>
            <person name="Hall R.S."/>
            <person name="Korhonen P.K."/>
            <person name="Liao S."/>
            <person name="Thamsborg S."/>
            <person name="Xia J."/>
            <person name="Xu P."/>
            <person name="Wang S."/>
            <person name="Scheerlinck J.P."/>
            <person name="Hofmann A."/>
            <person name="Sternberg P.W."/>
            <person name="Wang J."/>
            <person name="Gasser R.B."/>
        </authorList>
    </citation>
    <scope>NUCLEOTIDE SEQUENCE [LARGE SCALE GENOMIC DNA]</scope>
    <source>
        <strain evidence="3">DCEP-RM93F</strain>
        <strain evidence="1">DCEP-RM93M</strain>
    </source>
</reference>
<dbReference type="AlphaFoldDB" id="A0A085LNG8"/>